<feature type="compositionally biased region" description="Polar residues" evidence="1">
    <location>
        <begin position="8"/>
        <end position="28"/>
    </location>
</feature>
<evidence type="ECO:0000313" key="3">
    <source>
        <dbReference type="Proteomes" id="UP000683246"/>
    </source>
</evidence>
<sequence>MKDIKSYPASNSTDPRISENIESTNFNDQDGVPEGIIEKQPEHQHVSHGHPYMGDLTSHEIGMMAKTGSLNGEMFKRMVSNIRQDSEDGPIEP</sequence>
<evidence type="ECO:0000256" key="1">
    <source>
        <dbReference type="SAM" id="MobiDB-lite"/>
    </source>
</evidence>
<evidence type="ECO:0000313" key="2">
    <source>
        <dbReference type="EMBL" id="QUI24367.1"/>
    </source>
</evidence>
<dbReference type="EMBL" id="CP058649">
    <property type="protein sequence ID" value="QUI24367.1"/>
    <property type="molecule type" value="Genomic_DNA"/>
</dbReference>
<organism evidence="2 3">
    <name type="scientific">Vallitalea pronyensis</name>
    <dbReference type="NCBI Taxonomy" id="1348613"/>
    <lineage>
        <taxon>Bacteria</taxon>
        <taxon>Bacillati</taxon>
        <taxon>Bacillota</taxon>
        <taxon>Clostridia</taxon>
        <taxon>Lachnospirales</taxon>
        <taxon>Vallitaleaceae</taxon>
        <taxon>Vallitalea</taxon>
    </lineage>
</organism>
<keyword evidence="3" id="KW-1185">Reference proteome</keyword>
<dbReference type="RefSeq" id="WP_212695062.1">
    <property type="nucleotide sequence ID" value="NZ_CP058649.1"/>
</dbReference>
<dbReference type="AlphaFoldDB" id="A0A8J8MMW0"/>
<accession>A0A8J8MMW0</accession>
<name>A0A8J8MMW0_9FIRM</name>
<dbReference type="KEGG" id="vpy:HZI73_19610"/>
<feature type="region of interest" description="Disordered" evidence="1">
    <location>
        <begin position="1"/>
        <end position="33"/>
    </location>
</feature>
<protein>
    <submittedName>
        <fullName evidence="2">Uncharacterized protein</fullName>
    </submittedName>
</protein>
<proteinExistence type="predicted"/>
<gene>
    <name evidence="2" type="ORF">HZI73_19610</name>
</gene>
<reference evidence="2" key="1">
    <citation type="submission" date="2020-07" db="EMBL/GenBank/DDBJ databases">
        <title>Vallitalea pronyensis genome.</title>
        <authorList>
            <person name="Postec A."/>
        </authorList>
    </citation>
    <scope>NUCLEOTIDE SEQUENCE</scope>
    <source>
        <strain evidence="2">FatNI3</strain>
    </source>
</reference>
<dbReference type="Proteomes" id="UP000683246">
    <property type="component" value="Chromosome"/>
</dbReference>